<evidence type="ECO:0000256" key="2">
    <source>
        <dbReference type="SAM" id="MobiDB-lite"/>
    </source>
</evidence>
<sequence length="475" mass="49937">MLSTTGYGWATLRGFHGSTTASDVLGNTSSEDGAVDILLVGSDSRTDAQGNPLPQEVLDELGAGEADGSRTDTMMLVRIPDGAQRASILTFPRDLQVTAPDGSTEKLTDLTTLVGNATKAKLQKQGVTDPKELDKQSKAAGQKALVQKINEIAGAHIDHFAEVNLLGFSEVTKAIDGVEVCLNHPVHDPMSGANFPAGRQTLQGGQALAFVRQRHGLINELNRGDRQKAFMASLAHKVLSSGTLANPAKLNSLIGAIQRSIVLDPGLADDILGFAQRMQGAAGGDIEFQTIPVHWKGPSGNEVPTYVQSETQQFSADLLLPPAERAKKQQEESRQKQLRAKTSVSVFNASGVSGLAGNVLEQLSGSGFTAGGSSNAQDMPNSLVYYAPGDEEVAKQAAQLLGGLPTKPSQNLKAGQLEVYLGKDYQGPGAHKFGGPDTVRLDALPIGPQVAPLPTQQTDNDRGVNINAGDVPCVD</sequence>
<gene>
    <name evidence="5" type="ORF">ACFQ16_27845</name>
</gene>
<reference evidence="6" key="1">
    <citation type="journal article" date="2019" name="Int. J. Syst. Evol. Microbiol.">
        <title>The Global Catalogue of Microorganisms (GCM) 10K type strain sequencing project: providing services to taxonomists for standard genome sequencing and annotation.</title>
        <authorList>
            <consortium name="The Broad Institute Genomics Platform"/>
            <consortium name="The Broad Institute Genome Sequencing Center for Infectious Disease"/>
            <person name="Wu L."/>
            <person name="Ma J."/>
        </authorList>
    </citation>
    <scope>NUCLEOTIDE SEQUENCE [LARGE SCALE GENOMIC DNA]</scope>
    <source>
        <strain evidence="6">CCUG 56401</strain>
    </source>
</reference>
<dbReference type="Gene3D" id="3.30.70.2390">
    <property type="match status" value="1"/>
</dbReference>
<dbReference type="InterPro" id="IPR004474">
    <property type="entry name" value="LytR_CpsA_psr"/>
</dbReference>
<dbReference type="NCBIfam" id="TIGR00350">
    <property type="entry name" value="lytR_cpsA_psr"/>
    <property type="match status" value="1"/>
</dbReference>
<evidence type="ECO:0000256" key="1">
    <source>
        <dbReference type="ARBA" id="ARBA00006068"/>
    </source>
</evidence>
<dbReference type="Pfam" id="PF13399">
    <property type="entry name" value="LytR_C"/>
    <property type="match status" value="1"/>
</dbReference>
<feature type="domain" description="Cell envelope-related transcriptional attenuator" evidence="3">
    <location>
        <begin position="70"/>
        <end position="239"/>
    </location>
</feature>
<dbReference type="PANTHER" id="PTHR33392:SF6">
    <property type="entry name" value="POLYISOPRENYL-TEICHOIC ACID--PEPTIDOGLYCAN TEICHOIC ACID TRANSFERASE TAGU"/>
    <property type="match status" value="1"/>
</dbReference>
<protein>
    <submittedName>
        <fullName evidence="5">LCP family protein</fullName>
    </submittedName>
</protein>
<keyword evidence="6" id="KW-1185">Reference proteome</keyword>
<comment type="similarity">
    <text evidence="1">Belongs to the LytR/CpsA/Psr (LCP) family.</text>
</comment>
<evidence type="ECO:0000259" key="4">
    <source>
        <dbReference type="Pfam" id="PF13399"/>
    </source>
</evidence>
<feature type="region of interest" description="Disordered" evidence="2">
    <location>
        <begin position="452"/>
        <end position="475"/>
    </location>
</feature>
<dbReference type="InterPro" id="IPR050922">
    <property type="entry name" value="LytR/CpsA/Psr_CW_biosynth"/>
</dbReference>
<dbReference type="Proteomes" id="UP001597018">
    <property type="component" value="Unassembled WGS sequence"/>
</dbReference>
<accession>A0ABW3G007</accession>
<dbReference type="RefSeq" id="WP_263249395.1">
    <property type="nucleotide sequence ID" value="NZ_BAABLT010000047.1"/>
</dbReference>
<dbReference type="PANTHER" id="PTHR33392">
    <property type="entry name" value="POLYISOPRENYL-TEICHOIC ACID--PEPTIDOGLYCAN TEICHOIC ACID TRANSFERASE TAGU"/>
    <property type="match status" value="1"/>
</dbReference>
<feature type="domain" description="LytR/CpsA/Psr regulator C-terminal" evidence="4">
    <location>
        <begin position="342"/>
        <end position="425"/>
    </location>
</feature>
<dbReference type="Pfam" id="PF03816">
    <property type="entry name" value="LytR_cpsA_psr"/>
    <property type="match status" value="1"/>
</dbReference>
<dbReference type="InterPro" id="IPR027381">
    <property type="entry name" value="LytR/CpsA/Psr_C"/>
</dbReference>
<dbReference type="EMBL" id="JBHTIW010000037">
    <property type="protein sequence ID" value="MFD0923573.1"/>
    <property type="molecule type" value="Genomic_DNA"/>
</dbReference>
<evidence type="ECO:0000259" key="3">
    <source>
        <dbReference type="Pfam" id="PF03816"/>
    </source>
</evidence>
<comment type="caution">
    <text evidence="5">The sequence shown here is derived from an EMBL/GenBank/DDBJ whole genome shotgun (WGS) entry which is preliminary data.</text>
</comment>
<name>A0ABW3G007_9PSEU</name>
<evidence type="ECO:0000313" key="6">
    <source>
        <dbReference type="Proteomes" id="UP001597018"/>
    </source>
</evidence>
<dbReference type="Gene3D" id="3.40.630.190">
    <property type="entry name" value="LCP protein"/>
    <property type="match status" value="1"/>
</dbReference>
<organism evidence="5 6">
    <name type="scientific">Saccharopolyspora rosea</name>
    <dbReference type="NCBI Taxonomy" id="524884"/>
    <lineage>
        <taxon>Bacteria</taxon>
        <taxon>Bacillati</taxon>
        <taxon>Actinomycetota</taxon>
        <taxon>Actinomycetes</taxon>
        <taxon>Pseudonocardiales</taxon>
        <taxon>Pseudonocardiaceae</taxon>
        <taxon>Saccharopolyspora</taxon>
    </lineage>
</organism>
<evidence type="ECO:0000313" key="5">
    <source>
        <dbReference type="EMBL" id="MFD0923573.1"/>
    </source>
</evidence>
<proteinExistence type="inferred from homology"/>